<keyword evidence="1" id="KW-1133">Transmembrane helix</keyword>
<evidence type="ECO:0000313" key="3">
    <source>
        <dbReference type="Proteomes" id="UP001444661"/>
    </source>
</evidence>
<feature type="transmembrane region" description="Helical" evidence="1">
    <location>
        <begin position="103"/>
        <end position="127"/>
    </location>
</feature>
<keyword evidence="1" id="KW-0812">Transmembrane</keyword>
<name>A0ABR1SXI3_9PEZI</name>
<gene>
    <name evidence="2" type="ORF">PG993_007441</name>
</gene>
<dbReference type="EMBL" id="JAQQWK010000006">
    <property type="protein sequence ID" value="KAK8039030.1"/>
    <property type="molecule type" value="Genomic_DNA"/>
</dbReference>
<proteinExistence type="predicted"/>
<evidence type="ECO:0000313" key="2">
    <source>
        <dbReference type="EMBL" id="KAK8039030.1"/>
    </source>
</evidence>
<reference evidence="2 3" key="1">
    <citation type="submission" date="2023-01" db="EMBL/GenBank/DDBJ databases">
        <title>Analysis of 21 Apiospora genomes using comparative genomics revels a genus with tremendous synthesis potential of carbohydrate active enzymes and secondary metabolites.</title>
        <authorList>
            <person name="Sorensen T."/>
        </authorList>
    </citation>
    <scope>NUCLEOTIDE SEQUENCE [LARGE SCALE GENOMIC DNA]</scope>
    <source>
        <strain evidence="2 3">CBS 33761</strain>
    </source>
</reference>
<sequence>MMEHTGMQLEVLGATSKQGVVDLALEKLLAPIHALEEWIAHLLQSMGESISNACASVRDFIVVIPGYILAGLKAAAIWVICAPFRLIGWLWRSLALGPFLLDLTIWAAVAFGILFGLTIVVALAHFACQGYARSANKGLLPGPNGGARIYGTFGNRRQQVGREYSQIRSTYRTWVTWCSVTITNHGTTAVSRRSKLWSSLVFV</sequence>
<protein>
    <submittedName>
        <fullName evidence="2">Uncharacterized protein</fullName>
    </submittedName>
</protein>
<evidence type="ECO:0000256" key="1">
    <source>
        <dbReference type="SAM" id="Phobius"/>
    </source>
</evidence>
<keyword evidence="1" id="KW-0472">Membrane</keyword>
<accession>A0ABR1SXI3</accession>
<organism evidence="2 3">
    <name type="scientific">Apiospora rasikravindrae</name>
    <dbReference type="NCBI Taxonomy" id="990691"/>
    <lineage>
        <taxon>Eukaryota</taxon>
        <taxon>Fungi</taxon>
        <taxon>Dikarya</taxon>
        <taxon>Ascomycota</taxon>
        <taxon>Pezizomycotina</taxon>
        <taxon>Sordariomycetes</taxon>
        <taxon>Xylariomycetidae</taxon>
        <taxon>Amphisphaeriales</taxon>
        <taxon>Apiosporaceae</taxon>
        <taxon>Apiospora</taxon>
    </lineage>
</organism>
<comment type="caution">
    <text evidence="2">The sequence shown here is derived from an EMBL/GenBank/DDBJ whole genome shotgun (WGS) entry which is preliminary data.</text>
</comment>
<feature type="transmembrane region" description="Helical" evidence="1">
    <location>
        <begin position="67"/>
        <end position="91"/>
    </location>
</feature>
<dbReference type="Proteomes" id="UP001444661">
    <property type="component" value="Unassembled WGS sequence"/>
</dbReference>
<keyword evidence="3" id="KW-1185">Reference proteome</keyword>